<dbReference type="Proteomes" id="UP001500956">
    <property type="component" value="Unassembled WGS sequence"/>
</dbReference>
<evidence type="ECO:0000256" key="1">
    <source>
        <dbReference type="SAM" id="Phobius"/>
    </source>
</evidence>
<evidence type="ECO:0008006" key="4">
    <source>
        <dbReference type="Google" id="ProtNLM"/>
    </source>
</evidence>
<evidence type="ECO:0000313" key="3">
    <source>
        <dbReference type="Proteomes" id="UP001500956"/>
    </source>
</evidence>
<comment type="caution">
    <text evidence="2">The sequence shown here is derived from an EMBL/GenBank/DDBJ whole genome shotgun (WGS) entry which is preliminary data.</text>
</comment>
<accession>A0ABP8YI97</accession>
<evidence type="ECO:0000313" key="2">
    <source>
        <dbReference type="EMBL" id="GAA4727706.1"/>
    </source>
</evidence>
<dbReference type="EMBL" id="BAABID010000008">
    <property type="protein sequence ID" value="GAA4727706.1"/>
    <property type="molecule type" value="Genomic_DNA"/>
</dbReference>
<organism evidence="2 3">
    <name type="scientific">Isoptericola chiayiensis</name>
    <dbReference type="NCBI Taxonomy" id="579446"/>
    <lineage>
        <taxon>Bacteria</taxon>
        <taxon>Bacillati</taxon>
        <taxon>Actinomycetota</taxon>
        <taxon>Actinomycetes</taxon>
        <taxon>Micrococcales</taxon>
        <taxon>Promicromonosporaceae</taxon>
        <taxon>Isoptericola</taxon>
    </lineage>
</organism>
<keyword evidence="3" id="KW-1185">Reference proteome</keyword>
<sequence length="161" mass="16540">MTTTARTTTDRTGTRGVRVVGLIALIAGVLMIVAGAVTWATVSSQLDAQNITVSEDAAFLAGDTVDGPFSAYAQAQVIDEHALAATGGLTYAELDREDPLRDTAMNASFLRASLFTSVVAYGVSALVVGLGVLFGLVGWSLRSLASRPVPAVEAGAPRATV</sequence>
<protein>
    <recommendedName>
        <fullName evidence="4">Aromatic ring-opening dioxygenase LigA</fullName>
    </recommendedName>
</protein>
<keyword evidence="1" id="KW-1133">Transmembrane helix</keyword>
<keyword evidence="1" id="KW-0812">Transmembrane</keyword>
<dbReference type="RefSeq" id="WP_172149796.1">
    <property type="nucleotide sequence ID" value="NZ_BAABID010000008.1"/>
</dbReference>
<name>A0ABP8YI97_9MICO</name>
<gene>
    <name evidence="2" type="ORF">GCM10023216_18520</name>
</gene>
<proteinExistence type="predicted"/>
<feature type="transmembrane region" description="Helical" evidence="1">
    <location>
        <begin position="118"/>
        <end position="139"/>
    </location>
</feature>
<keyword evidence="1" id="KW-0472">Membrane</keyword>
<feature type="transmembrane region" description="Helical" evidence="1">
    <location>
        <begin position="20"/>
        <end position="42"/>
    </location>
</feature>
<reference evidence="3" key="1">
    <citation type="journal article" date="2019" name="Int. J. Syst. Evol. Microbiol.">
        <title>The Global Catalogue of Microorganisms (GCM) 10K type strain sequencing project: providing services to taxonomists for standard genome sequencing and annotation.</title>
        <authorList>
            <consortium name="The Broad Institute Genomics Platform"/>
            <consortium name="The Broad Institute Genome Sequencing Center for Infectious Disease"/>
            <person name="Wu L."/>
            <person name="Ma J."/>
        </authorList>
    </citation>
    <scope>NUCLEOTIDE SEQUENCE [LARGE SCALE GENOMIC DNA]</scope>
    <source>
        <strain evidence="3">JCM 18063</strain>
    </source>
</reference>